<dbReference type="GO" id="GO:0000287">
    <property type="term" value="F:magnesium ion binding"/>
    <property type="evidence" value="ECO:0007669"/>
    <property type="project" value="TreeGrafter"/>
</dbReference>
<dbReference type="Gene3D" id="3.30.1240.10">
    <property type="match status" value="1"/>
</dbReference>
<dbReference type="InterPro" id="IPR036412">
    <property type="entry name" value="HAD-like_sf"/>
</dbReference>
<dbReference type="SUPFAM" id="SSF56784">
    <property type="entry name" value="HAD-like"/>
    <property type="match status" value="1"/>
</dbReference>
<evidence type="ECO:0000313" key="1">
    <source>
        <dbReference type="EMBL" id="HIT94595.1"/>
    </source>
</evidence>
<organism evidence="1 2">
    <name type="scientific">Candidatus Faecivivens stercoripullorum</name>
    <dbReference type="NCBI Taxonomy" id="2840805"/>
    <lineage>
        <taxon>Bacteria</taxon>
        <taxon>Bacillati</taxon>
        <taxon>Bacillota</taxon>
        <taxon>Clostridia</taxon>
        <taxon>Eubacteriales</taxon>
        <taxon>Oscillospiraceae</taxon>
        <taxon>Oscillospiraceae incertae sedis</taxon>
        <taxon>Candidatus Faecivivens</taxon>
    </lineage>
</organism>
<gene>
    <name evidence="1" type="ORF">IAC43_05380</name>
</gene>
<dbReference type="Gene3D" id="3.40.50.1000">
    <property type="entry name" value="HAD superfamily/HAD-like"/>
    <property type="match status" value="1"/>
</dbReference>
<dbReference type="GO" id="GO:0016791">
    <property type="term" value="F:phosphatase activity"/>
    <property type="evidence" value="ECO:0007669"/>
    <property type="project" value="TreeGrafter"/>
</dbReference>
<protein>
    <submittedName>
        <fullName evidence="1">HAD family phosphatase</fullName>
    </submittedName>
</protein>
<accession>A0A9D1H657</accession>
<name>A0A9D1H657_9FIRM</name>
<dbReference type="Pfam" id="PF08282">
    <property type="entry name" value="Hydrolase_3"/>
    <property type="match status" value="1"/>
</dbReference>
<sequence>MPIKMIASDIDGTLLQNGATEISPLLFEQVRALKEHGIAFCAASGRQHGSLRKLFAPVADDIYFICENGGICFTPGGKIAGKTPVKREVALALSHQILDIPHFEVLISGAETSYLIPKHQDYLDHIRYFVGNDVTVVPAPEAIEEDIVKVSAYCPDGALQYQDEWRRRWGSEVQIALGGSLWLDCGVASKREGILTVCKAAGIDPCDVMAFGDNHNDLPMLGAVGHPYLMQTAPAELGSLPYQKADRPETVIGQILENI</sequence>
<dbReference type="PANTHER" id="PTHR10000">
    <property type="entry name" value="PHOSPHOSERINE PHOSPHATASE"/>
    <property type="match status" value="1"/>
</dbReference>
<dbReference type="Proteomes" id="UP000824160">
    <property type="component" value="Unassembled WGS sequence"/>
</dbReference>
<reference evidence="1" key="1">
    <citation type="submission" date="2020-10" db="EMBL/GenBank/DDBJ databases">
        <authorList>
            <person name="Gilroy R."/>
        </authorList>
    </citation>
    <scope>NUCLEOTIDE SEQUENCE</scope>
    <source>
        <strain evidence="1">ChiBcec7-5410</strain>
    </source>
</reference>
<dbReference type="AlphaFoldDB" id="A0A9D1H657"/>
<dbReference type="NCBIfam" id="TIGR01484">
    <property type="entry name" value="HAD-SF-IIB"/>
    <property type="match status" value="1"/>
</dbReference>
<dbReference type="InterPro" id="IPR006379">
    <property type="entry name" value="HAD-SF_hydro_IIB"/>
</dbReference>
<dbReference type="PANTHER" id="PTHR10000:SF53">
    <property type="entry name" value="5-AMINO-6-(5-PHOSPHO-D-RIBITYLAMINO)URACIL PHOSPHATASE YBJI-RELATED"/>
    <property type="match status" value="1"/>
</dbReference>
<dbReference type="InterPro" id="IPR023214">
    <property type="entry name" value="HAD_sf"/>
</dbReference>
<reference evidence="1" key="2">
    <citation type="journal article" date="2021" name="PeerJ">
        <title>Extensive microbial diversity within the chicken gut microbiome revealed by metagenomics and culture.</title>
        <authorList>
            <person name="Gilroy R."/>
            <person name="Ravi A."/>
            <person name="Getino M."/>
            <person name="Pursley I."/>
            <person name="Horton D.L."/>
            <person name="Alikhan N.F."/>
            <person name="Baker D."/>
            <person name="Gharbi K."/>
            <person name="Hall N."/>
            <person name="Watson M."/>
            <person name="Adriaenssens E.M."/>
            <person name="Foster-Nyarko E."/>
            <person name="Jarju S."/>
            <person name="Secka A."/>
            <person name="Antonio M."/>
            <person name="Oren A."/>
            <person name="Chaudhuri R.R."/>
            <person name="La Ragione R."/>
            <person name="Hildebrand F."/>
            <person name="Pallen M.J."/>
        </authorList>
    </citation>
    <scope>NUCLEOTIDE SEQUENCE</scope>
    <source>
        <strain evidence="1">ChiBcec7-5410</strain>
    </source>
</reference>
<dbReference type="GO" id="GO:0005829">
    <property type="term" value="C:cytosol"/>
    <property type="evidence" value="ECO:0007669"/>
    <property type="project" value="TreeGrafter"/>
</dbReference>
<evidence type="ECO:0000313" key="2">
    <source>
        <dbReference type="Proteomes" id="UP000824160"/>
    </source>
</evidence>
<dbReference type="EMBL" id="DVLW01000148">
    <property type="protein sequence ID" value="HIT94595.1"/>
    <property type="molecule type" value="Genomic_DNA"/>
</dbReference>
<dbReference type="PROSITE" id="PS01229">
    <property type="entry name" value="COF_2"/>
    <property type="match status" value="1"/>
</dbReference>
<proteinExistence type="predicted"/>
<comment type="caution">
    <text evidence="1">The sequence shown here is derived from an EMBL/GenBank/DDBJ whole genome shotgun (WGS) entry which is preliminary data.</text>
</comment>